<proteinExistence type="predicted"/>
<feature type="compositionally biased region" description="Polar residues" evidence="1">
    <location>
        <begin position="222"/>
        <end position="235"/>
    </location>
</feature>
<dbReference type="PaxDb" id="4097-A0A1S4ALM8"/>
<sequence length="235" mass="26777">MAASGTRKHRIPRSLLPERTPQHYYPHQDMAYAPHPYTVMNAQSYVRPQQQANRNQALFPRNQPPYQNHYNPRPLQNTFPPREPPRRPNFTPIGESYSSLFPKLVQMGMLQQVPQTRQNPTSPAYRAEKKPKAAPKQDKGKKKNKTTPPKSEKKVKAGIGATPPKDVVLYVPRGHKEKQMTLSPPRRFELNKAAQMYVPKGAYVMRGPINPPRLSEPVVNGRTPQRPMTNPTVVP</sequence>
<evidence type="ECO:0008006" key="3">
    <source>
        <dbReference type="Google" id="ProtNLM"/>
    </source>
</evidence>
<feature type="region of interest" description="Disordered" evidence="1">
    <location>
        <begin position="114"/>
        <end position="158"/>
    </location>
</feature>
<organism evidence="2">
    <name type="scientific">Nicotiana tabacum</name>
    <name type="common">Common tobacco</name>
    <dbReference type="NCBI Taxonomy" id="4097"/>
    <lineage>
        <taxon>Eukaryota</taxon>
        <taxon>Viridiplantae</taxon>
        <taxon>Streptophyta</taxon>
        <taxon>Embryophyta</taxon>
        <taxon>Tracheophyta</taxon>
        <taxon>Spermatophyta</taxon>
        <taxon>Magnoliopsida</taxon>
        <taxon>eudicotyledons</taxon>
        <taxon>Gunneridae</taxon>
        <taxon>Pentapetalae</taxon>
        <taxon>asterids</taxon>
        <taxon>lamiids</taxon>
        <taxon>Solanales</taxon>
        <taxon>Solanaceae</taxon>
        <taxon>Nicotianoideae</taxon>
        <taxon>Nicotianeae</taxon>
        <taxon>Nicotiana</taxon>
    </lineage>
</organism>
<feature type="compositionally biased region" description="Polar residues" evidence="1">
    <location>
        <begin position="64"/>
        <end position="76"/>
    </location>
</feature>
<feature type="compositionally biased region" description="Basic residues" evidence="1">
    <location>
        <begin position="1"/>
        <end position="12"/>
    </location>
</feature>
<feature type="region of interest" description="Disordered" evidence="1">
    <location>
        <begin position="59"/>
        <end position="94"/>
    </location>
</feature>
<gene>
    <name evidence="2" type="primary">LOC107799074</name>
</gene>
<dbReference type="AlphaFoldDB" id="A0A1S4ALM8"/>
<evidence type="ECO:0000313" key="2">
    <source>
        <dbReference type="RefSeq" id="XP_016477632.1"/>
    </source>
</evidence>
<feature type="region of interest" description="Disordered" evidence="1">
    <location>
        <begin position="207"/>
        <end position="235"/>
    </location>
</feature>
<dbReference type="OrthoDB" id="1748993at2759"/>
<name>A0A1S4ALM8_TOBAC</name>
<feature type="region of interest" description="Disordered" evidence="1">
    <location>
        <begin position="1"/>
        <end position="21"/>
    </location>
</feature>
<protein>
    <recommendedName>
        <fullName evidence="3">Extensin-like</fullName>
    </recommendedName>
</protein>
<feature type="compositionally biased region" description="Basic and acidic residues" evidence="1">
    <location>
        <begin position="126"/>
        <end position="138"/>
    </location>
</feature>
<reference evidence="2" key="1">
    <citation type="submission" date="2025-08" db="UniProtKB">
        <authorList>
            <consortium name="RefSeq"/>
        </authorList>
    </citation>
    <scope>IDENTIFICATION</scope>
</reference>
<dbReference type="RefSeq" id="XP_016477632.1">
    <property type="nucleotide sequence ID" value="XM_016622146.1"/>
</dbReference>
<dbReference type="KEGG" id="nta:107799074"/>
<accession>A0A1S4ALM8</accession>
<evidence type="ECO:0000256" key="1">
    <source>
        <dbReference type="SAM" id="MobiDB-lite"/>
    </source>
</evidence>